<evidence type="ECO:0000313" key="1">
    <source>
        <dbReference type="EMBL" id="VAW49306.1"/>
    </source>
</evidence>
<reference evidence="1" key="1">
    <citation type="submission" date="2018-06" db="EMBL/GenBank/DDBJ databases">
        <authorList>
            <person name="Zhirakovskaya E."/>
        </authorList>
    </citation>
    <scope>NUCLEOTIDE SEQUENCE</scope>
</reference>
<accession>A0A3B0WY68</accession>
<dbReference type="AlphaFoldDB" id="A0A3B0WY68"/>
<protein>
    <submittedName>
        <fullName evidence="1">Uncharacterized protein</fullName>
    </submittedName>
</protein>
<gene>
    <name evidence="1" type="ORF">MNBD_GAMMA03-138</name>
</gene>
<sequence>MNKKPILEIIILALFMCISLTVNAGEYVYKTLTLDIPDGEVTGGGIANIEPYDSLLLRGEGWYMGFDNYLFMKNCLSLSEKLGNILSCEEKNRIALLDNAIAENSIIAQVFFLSEPHDKIKRQEFEYYILYSSVGPNKREAAMLVEKLTGKTTHIGGRFSDKHLKWLRLIPLSSPAP</sequence>
<name>A0A3B0WY68_9ZZZZ</name>
<organism evidence="1">
    <name type="scientific">hydrothermal vent metagenome</name>
    <dbReference type="NCBI Taxonomy" id="652676"/>
    <lineage>
        <taxon>unclassified sequences</taxon>
        <taxon>metagenomes</taxon>
        <taxon>ecological metagenomes</taxon>
    </lineage>
</organism>
<dbReference type="EMBL" id="UOFC01000272">
    <property type="protein sequence ID" value="VAW49306.1"/>
    <property type="molecule type" value="Genomic_DNA"/>
</dbReference>
<proteinExistence type="predicted"/>